<evidence type="ECO:0000313" key="7">
    <source>
        <dbReference type="EMBL" id="PIE35443.1"/>
    </source>
</evidence>
<dbReference type="PANTHER" id="PTHR47089:SF1">
    <property type="entry name" value="GUANOSINE ABC TRANSPORTER PERMEASE PROTEIN NUPP"/>
    <property type="match status" value="1"/>
</dbReference>
<feature type="transmembrane region" description="Helical" evidence="6">
    <location>
        <begin position="15"/>
        <end position="41"/>
    </location>
</feature>
<feature type="transmembrane region" description="Helical" evidence="6">
    <location>
        <begin position="277"/>
        <end position="296"/>
    </location>
</feature>
<protein>
    <recommendedName>
        <fullName evidence="9">ABC transporter permease</fullName>
    </recommendedName>
</protein>
<feature type="transmembrane region" description="Helical" evidence="6">
    <location>
        <begin position="332"/>
        <end position="352"/>
    </location>
</feature>
<dbReference type="EMBL" id="PDSK01000043">
    <property type="protein sequence ID" value="PIE35443.1"/>
    <property type="molecule type" value="Genomic_DNA"/>
</dbReference>
<reference evidence="7 8" key="1">
    <citation type="submission" date="2017-10" db="EMBL/GenBank/DDBJ databases">
        <title>Novel microbial diversity and functional potential in the marine mammal oral microbiome.</title>
        <authorList>
            <person name="Dudek N.K."/>
            <person name="Sun C.L."/>
            <person name="Burstein D."/>
            <person name="Kantor R.S."/>
            <person name="Aliaga Goltsman D.S."/>
            <person name="Bik E.M."/>
            <person name="Thomas B.C."/>
            <person name="Banfield J.F."/>
            <person name="Relman D.A."/>
        </authorList>
    </citation>
    <scope>NUCLEOTIDE SEQUENCE [LARGE SCALE GENOMIC DNA]</scope>
    <source>
        <strain evidence="7">DOLJORAL78_47_16</strain>
    </source>
</reference>
<dbReference type="Proteomes" id="UP000230821">
    <property type="component" value="Unassembled WGS sequence"/>
</dbReference>
<proteinExistence type="predicted"/>
<dbReference type="CDD" id="cd06580">
    <property type="entry name" value="TM_PBP1_transp_TpRbsC_like"/>
    <property type="match status" value="1"/>
</dbReference>
<sequence length="498" mass="54629">MASKSTFELLLERKAIMGILTPIIAITLALVVGGFIILIFITGYDFTDESLAELKTQQLSSEILETLENFTGRTYPSRTDFDEALLGLIASFQVTEQTLEQLKKANVPDAVLTLLEPLQGQESEKKSRFLKAVRKQVGKDNYIKYRVAISDAADQYKEVREKIIRSALVRENPLRVYGIIFREALGDMEGWGNVLFRATPLIFTGLAVAMAFQCGLFNIGGEGQMVMGGFAITWVGFSFSGMPGFLLIPVCILVGAAVGSIWGAIPGYLKAKLGVHEVVNTIMMNWIAVFLVQYLTMKYKLPDDMKPQTEPIAEAAQLSFMHKYLPFFPEHVHLNTAIFLAIAMVILVWYILTRTKLGYEVKAVGLNATAAECGGISVPKNIVLAMAISGAMAGLTGVNQVMGDQHVFRYDLFTELGFNGIGVALIGKNDPIGVVFGAILFGILEYGGFTASVLTGNRVPREIILILKAIILIFVVVSGELTKRLMVYLQKKKGGQEE</sequence>
<dbReference type="GO" id="GO:0005886">
    <property type="term" value="C:plasma membrane"/>
    <property type="evidence" value="ECO:0007669"/>
    <property type="project" value="UniProtKB-SubCell"/>
</dbReference>
<evidence type="ECO:0000256" key="1">
    <source>
        <dbReference type="ARBA" id="ARBA00004651"/>
    </source>
</evidence>
<evidence type="ECO:0000256" key="5">
    <source>
        <dbReference type="ARBA" id="ARBA00023136"/>
    </source>
</evidence>
<dbReference type="GO" id="GO:0022857">
    <property type="term" value="F:transmembrane transporter activity"/>
    <property type="evidence" value="ECO:0007669"/>
    <property type="project" value="InterPro"/>
</dbReference>
<dbReference type="PANTHER" id="PTHR47089">
    <property type="entry name" value="ABC TRANSPORTER, PERMEASE PROTEIN"/>
    <property type="match status" value="1"/>
</dbReference>
<comment type="caution">
    <text evidence="7">The sequence shown here is derived from an EMBL/GenBank/DDBJ whole genome shotgun (WGS) entry which is preliminary data.</text>
</comment>
<comment type="subcellular location">
    <subcellularLocation>
        <location evidence="1">Cell membrane</location>
        <topology evidence="1">Multi-pass membrane protein</topology>
    </subcellularLocation>
</comment>
<keyword evidence="5 6" id="KW-0472">Membrane</keyword>
<evidence type="ECO:0000256" key="6">
    <source>
        <dbReference type="SAM" id="Phobius"/>
    </source>
</evidence>
<dbReference type="InterPro" id="IPR001851">
    <property type="entry name" value="ABC_transp_permease"/>
</dbReference>
<keyword evidence="3 6" id="KW-0812">Transmembrane</keyword>
<evidence type="ECO:0000256" key="2">
    <source>
        <dbReference type="ARBA" id="ARBA00022475"/>
    </source>
</evidence>
<name>A0A2G6KIE5_9BACT</name>
<gene>
    <name evidence="7" type="ORF">CSA56_04225</name>
</gene>
<feature type="transmembrane region" description="Helical" evidence="6">
    <location>
        <begin position="201"/>
        <end position="221"/>
    </location>
</feature>
<dbReference type="AlphaFoldDB" id="A0A2G6KIE5"/>
<evidence type="ECO:0008006" key="9">
    <source>
        <dbReference type="Google" id="ProtNLM"/>
    </source>
</evidence>
<keyword evidence="2" id="KW-1003">Cell membrane</keyword>
<accession>A0A2G6KIE5</accession>
<feature type="transmembrane region" description="Helical" evidence="6">
    <location>
        <begin position="432"/>
        <end position="451"/>
    </location>
</feature>
<keyword evidence="4 6" id="KW-1133">Transmembrane helix</keyword>
<feature type="transmembrane region" description="Helical" evidence="6">
    <location>
        <begin position="463"/>
        <end position="482"/>
    </location>
</feature>
<feature type="transmembrane region" description="Helical" evidence="6">
    <location>
        <begin position="241"/>
        <end position="265"/>
    </location>
</feature>
<organism evidence="7 8">
    <name type="scientific">candidate division KSB3 bacterium</name>
    <dbReference type="NCBI Taxonomy" id="2044937"/>
    <lineage>
        <taxon>Bacteria</taxon>
        <taxon>candidate division KSB3</taxon>
    </lineage>
</organism>
<evidence type="ECO:0000256" key="3">
    <source>
        <dbReference type="ARBA" id="ARBA00022692"/>
    </source>
</evidence>
<dbReference type="Pfam" id="PF02653">
    <property type="entry name" value="BPD_transp_2"/>
    <property type="match status" value="1"/>
</dbReference>
<evidence type="ECO:0000313" key="8">
    <source>
        <dbReference type="Proteomes" id="UP000230821"/>
    </source>
</evidence>
<evidence type="ECO:0000256" key="4">
    <source>
        <dbReference type="ARBA" id="ARBA00022989"/>
    </source>
</evidence>